<dbReference type="PANTHER" id="PTHR43763:SF6">
    <property type="entry name" value="XAA-PRO AMINOPEPTIDASE 1"/>
    <property type="match status" value="1"/>
</dbReference>
<name>A0A1R2BVL9_9CILI</name>
<comment type="cofactor">
    <cofactor evidence="1">
        <name>Mn(2+)</name>
        <dbReference type="ChEBI" id="CHEBI:29035"/>
    </cofactor>
</comment>
<dbReference type="Proteomes" id="UP000187209">
    <property type="component" value="Unassembled WGS sequence"/>
</dbReference>
<dbReference type="InterPro" id="IPR029149">
    <property type="entry name" value="Creatin/AminoP/Spt16_N"/>
</dbReference>
<protein>
    <recommendedName>
        <fullName evidence="11">Peptidase M24 domain-containing protein</fullName>
    </recommendedName>
</protein>
<keyword evidence="4" id="KW-0378">Hydrolase</keyword>
<dbReference type="SUPFAM" id="SSF55920">
    <property type="entry name" value="Creatinase/aminopeptidase"/>
    <property type="match status" value="1"/>
</dbReference>
<dbReference type="GO" id="GO:0046872">
    <property type="term" value="F:metal ion binding"/>
    <property type="evidence" value="ECO:0007669"/>
    <property type="project" value="UniProtKB-KW"/>
</dbReference>
<dbReference type="Pfam" id="PF16189">
    <property type="entry name" value="Creatinase_N_2"/>
    <property type="match status" value="1"/>
</dbReference>
<organism evidence="9 10">
    <name type="scientific">Stentor coeruleus</name>
    <dbReference type="NCBI Taxonomy" id="5963"/>
    <lineage>
        <taxon>Eukaryota</taxon>
        <taxon>Sar</taxon>
        <taxon>Alveolata</taxon>
        <taxon>Ciliophora</taxon>
        <taxon>Postciliodesmatophora</taxon>
        <taxon>Heterotrichea</taxon>
        <taxon>Heterotrichida</taxon>
        <taxon>Stentoridae</taxon>
        <taxon>Stentor</taxon>
    </lineage>
</organism>
<accession>A0A1R2BVL9</accession>
<evidence type="ECO:0000259" key="6">
    <source>
        <dbReference type="Pfam" id="PF00557"/>
    </source>
</evidence>
<dbReference type="InterPro" id="IPR032416">
    <property type="entry name" value="Peptidase_M24_C"/>
</dbReference>
<dbReference type="OrthoDB" id="9995434at2759"/>
<comment type="similarity">
    <text evidence="2">Belongs to the peptidase M24B family.</text>
</comment>
<dbReference type="InterPro" id="IPR050422">
    <property type="entry name" value="X-Pro_aminopeptidase_P"/>
</dbReference>
<dbReference type="SUPFAM" id="SSF53092">
    <property type="entry name" value="Creatinase/prolidase N-terminal domain"/>
    <property type="match status" value="1"/>
</dbReference>
<sequence>MSSPVSLLRHKLRELGVQAFFLPHNDPHNNEYLASHDMRMPFLSGFHGSSGHILVTDDMAFLWTDGRYWLAAEKQLYPEWTMMKLTEGVPKYFEWVEKNMAEGSIIAYDPMIITADGLRMRKEYFEKKGFVFKGLDCNPVNEIWEDRPPLCPDPIFRHEDQYAGKTMKEKLDEVGSKLKEKYLLTNALDEIAWVLNLRGNDIDFNPVFFSYLVLEKTDSNIIPHFFISKNKTINVSEYLESNGVIVHEYGEIFTYIQTLTDEVRVDGSKCSAALYEKISKPINKSSIISELKAIKNPREIQGFRDSHVRDGLALCKYFAWLENELKIGNVWTEYTAADVLTNFRKQVTLNMGLSFGTISSVGANAAIIHYKPEKDTASNITNKSVYLLDSGGHYLDGTIDTTRTVHFGTPTDWEKECYTRVLLGNFDLERMIWPNSWSISGAELDIMARRRLWEVGLEYNHGTGHGVGYYLNVHEGPQGISRGRKAELVVGMNVTNEPGYYEAGNFGIRIENVMFVQNHAEIKGSYCFENVTMVPYEINLIKNDLLVDSDKAFINKYHEKIRNTFKPMLEEQGDALTLAWLERKTSLIE</sequence>
<dbReference type="Pfam" id="PF00557">
    <property type="entry name" value="Peptidase_M24"/>
    <property type="match status" value="1"/>
</dbReference>
<evidence type="ECO:0000256" key="1">
    <source>
        <dbReference type="ARBA" id="ARBA00001936"/>
    </source>
</evidence>
<keyword evidence="10" id="KW-1185">Reference proteome</keyword>
<dbReference type="AlphaFoldDB" id="A0A1R2BVL9"/>
<dbReference type="InterPro" id="IPR000994">
    <property type="entry name" value="Pept_M24"/>
</dbReference>
<dbReference type="Gene3D" id="3.90.230.10">
    <property type="entry name" value="Creatinase/methionine aminopeptidase superfamily"/>
    <property type="match status" value="1"/>
</dbReference>
<dbReference type="InterPro" id="IPR036005">
    <property type="entry name" value="Creatinase/aminopeptidase-like"/>
</dbReference>
<dbReference type="GO" id="GO:0005737">
    <property type="term" value="C:cytoplasm"/>
    <property type="evidence" value="ECO:0007669"/>
    <property type="project" value="UniProtKB-ARBA"/>
</dbReference>
<dbReference type="CDD" id="cd01085">
    <property type="entry name" value="APP"/>
    <property type="match status" value="1"/>
</dbReference>
<evidence type="ECO:0000259" key="8">
    <source>
        <dbReference type="Pfam" id="PF16188"/>
    </source>
</evidence>
<evidence type="ECO:0000256" key="2">
    <source>
        <dbReference type="ARBA" id="ARBA00008766"/>
    </source>
</evidence>
<gene>
    <name evidence="9" type="ORF">SteCoe_18772</name>
</gene>
<comment type="caution">
    <text evidence="9">The sequence shown here is derived from an EMBL/GenBank/DDBJ whole genome shotgun (WGS) entry which is preliminary data.</text>
</comment>
<dbReference type="GO" id="GO:0070006">
    <property type="term" value="F:metalloaminopeptidase activity"/>
    <property type="evidence" value="ECO:0007669"/>
    <property type="project" value="InterPro"/>
</dbReference>
<evidence type="ECO:0000259" key="7">
    <source>
        <dbReference type="Pfam" id="PF01321"/>
    </source>
</evidence>
<reference evidence="9 10" key="1">
    <citation type="submission" date="2016-11" db="EMBL/GenBank/DDBJ databases">
        <title>The macronuclear genome of Stentor coeruleus: a giant cell with tiny introns.</title>
        <authorList>
            <person name="Slabodnick M."/>
            <person name="Ruby J.G."/>
            <person name="Reiff S.B."/>
            <person name="Swart E.C."/>
            <person name="Gosai S."/>
            <person name="Prabakaran S."/>
            <person name="Witkowska E."/>
            <person name="Larue G.E."/>
            <person name="Fisher S."/>
            <person name="Freeman R.M."/>
            <person name="Gunawardena J."/>
            <person name="Chu W."/>
            <person name="Stover N.A."/>
            <person name="Gregory B.D."/>
            <person name="Nowacki M."/>
            <person name="Derisi J."/>
            <person name="Roy S.W."/>
            <person name="Marshall W.F."/>
            <person name="Sood P."/>
        </authorList>
    </citation>
    <scope>NUCLEOTIDE SEQUENCE [LARGE SCALE GENOMIC DNA]</scope>
    <source>
        <strain evidence="9">WM001</strain>
    </source>
</reference>
<evidence type="ECO:0000256" key="5">
    <source>
        <dbReference type="ARBA" id="ARBA00023211"/>
    </source>
</evidence>
<keyword evidence="5" id="KW-0464">Manganese</keyword>
<feature type="domain" description="Peptidase M24" evidence="6">
    <location>
        <begin position="303"/>
        <end position="517"/>
    </location>
</feature>
<dbReference type="Pfam" id="PF16188">
    <property type="entry name" value="Peptidase_M24_C"/>
    <property type="match status" value="1"/>
</dbReference>
<dbReference type="Pfam" id="PF01321">
    <property type="entry name" value="Creatinase_N"/>
    <property type="match status" value="1"/>
</dbReference>
<feature type="domain" description="Peptidase M24 C-terminal" evidence="8">
    <location>
        <begin position="526"/>
        <end position="586"/>
    </location>
</feature>
<dbReference type="Gene3D" id="3.40.350.10">
    <property type="entry name" value="Creatinase/prolidase N-terminal domain"/>
    <property type="match status" value="2"/>
</dbReference>
<evidence type="ECO:0000313" key="9">
    <source>
        <dbReference type="EMBL" id="OMJ80869.1"/>
    </source>
</evidence>
<evidence type="ECO:0000256" key="4">
    <source>
        <dbReference type="ARBA" id="ARBA00022801"/>
    </source>
</evidence>
<keyword evidence="3" id="KW-0479">Metal-binding</keyword>
<feature type="domain" description="Creatinase N-terminal" evidence="7">
    <location>
        <begin position="8"/>
        <end position="128"/>
    </location>
</feature>
<dbReference type="PANTHER" id="PTHR43763">
    <property type="entry name" value="XAA-PRO AMINOPEPTIDASE 1"/>
    <property type="match status" value="1"/>
</dbReference>
<dbReference type="InterPro" id="IPR000587">
    <property type="entry name" value="Creatinase_N"/>
</dbReference>
<proteinExistence type="inferred from homology"/>
<evidence type="ECO:0000256" key="3">
    <source>
        <dbReference type="ARBA" id="ARBA00022723"/>
    </source>
</evidence>
<evidence type="ECO:0008006" key="11">
    <source>
        <dbReference type="Google" id="ProtNLM"/>
    </source>
</evidence>
<evidence type="ECO:0000313" key="10">
    <source>
        <dbReference type="Proteomes" id="UP000187209"/>
    </source>
</evidence>
<dbReference type="EMBL" id="MPUH01000404">
    <property type="protein sequence ID" value="OMJ80869.1"/>
    <property type="molecule type" value="Genomic_DNA"/>
</dbReference>
<dbReference type="FunFam" id="3.90.230.10:FF:000007">
    <property type="entry name" value="Xaa-Pro aminopeptidase P"/>
    <property type="match status" value="1"/>
</dbReference>
<dbReference type="InterPro" id="IPR033740">
    <property type="entry name" value="Pept_M24B"/>
</dbReference>